<dbReference type="InterPro" id="IPR027417">
    <property type="entry name" value="P-loop_NTPase"/>
</dbReference>
<dbReference type="SMART" id="SM00963">
    <property type="entry name" value="SRP54_N"/>
    <property type="match status" value="1"/>
</dbReference>
<dbReference type="Gene3D" id="3.40.50.300">
    <property type="entry name" value="P-loop containing nucleotide triphosphate hydrolases"/>
    <property type="match status" value="1"/>
</dbReference>
<evidence type="ECO:0000259" key="11">
    <source>
        <dbReference type="SMART" id="SM00962"/>
    </source>
</evidence>
<dbReference type="InterPro" id="IPR004125">
    <property type="entry name" value="Signal_recog_particle_SRP54_M"/>
</dbReference>
<comment type="domain">
    <text evidence="9">Composed of three domains: the N-terminal N domain, which is responsible for interactions with the ribosome, the central G domain, which binds GTP, and the C-terminal M domain, which binds the RNA and the signal sequence of the RNC.</text>
</comment>
<feature type="domain" description="SRP54-type proteins GTP-binding" evidence="11">
    <location>
        <begin position="100"/>
        <end position="296"/>
    </location>
</feature>
<evidence type="ECO:0000256" key="1">
    <source>
        <dbReference type="ARBA" id="ARBA00005450"/>
    </source>
</evidence>
<feature type="binding site" evidence="9">
    <location>
        <begin position="107"/>
        <end position="114"/>
    </location>
    <ligand>
        <name>GTP</name>
        <dbReference type="ChEBI" id="CHEBI:37565"/>
    </ligand>
</feature>
<dbReference type="GO" id="GO:0048500">
    <property type="term" value="C:signal recognition particle"/>
    <property type="evidence" value="ECO:0007669"/>
    <property type="project" value="UniProtKB-UniRule"/>
</dbReference>
<feature type="domain" description="AAA+ ATPase" evidence="10">
    <location>
        <begin position="99"/>
        <end position="245"/>
    </location>
</feature>
<evidence type="ECO:0000259" key="10">
    <source>
        <dbReference type="SMART" id="SM00382"/>
    </source>
</evidence>
<dbReference type="Pfam" id="PF02978">
    <property type="entry name" value="SRP_SPB"/>
    <property type="match status" value="1"/>
</dbReference>
<dbReference type="Gene3D" id="1.10.260.30">
    <property type="entry name" value="Signal recognition particle, SRP54 subunit, M-domain"/>
    <property type="match status" value="1"/>
</dbReference>
<dbReference type="Gene3D" id="1.20.120.140">
    <property type="entry name" value="Signal recognition particle SRP54, nucleotide-binding domain"/>
    <property type="match status" value="1"/>
</dbReference>
<dbReference type="EC" id="3.6.5.4" evidence="9"/>
<dbReference type="PANTHER" id="PTHR11564:SF5">
    <property type="entry name" value="SIGNAL RECOGNITION PARTICLE SUBUNIT SRP54"/>
    <property type="match status" value="1"/>
</dbReference>
<dbReference type="GO" id="GO:0006614">
    <property type="term" value="P:SRP-dependent cotranslational protein targeting to membrane"/>
    <property type="evidence" value="ECO:0007669"/>
    <property type="project" value="InterPro"/>
</dbReference>
<dbReference type="NCBIfam" id="TIGR00959">
    <property type="entry name" value="ffh"/>
    <property type="match status" value="1"/>
</dbReference>
<dbReference type="GO" id="GO:0005525">
    <property type="term" value="F:GTP binding"/>
    <property type="evidence" value="ECO:0007669"/>
    <property type="project" value="UniProtKB-UniRule"/>
</dbReference>
<keyword evidence="7 9" id="KW-0687">Ribonucleoprotein</keyword>
<comment type="subcellular location">
    <subcellularLocation>
        <location evidence="9">Cytoplasm</location>
    </subcellularLocation>
    <text evidence="9">The SRP-RNC complex is targeted to the cytoplasmic membrane.</text>
</comment>
<dbReference type="AlphaFoldDB" id="A0A7V1PW35"/>
<organism evidence="13">
    <name type="scientific">Caldithrix abyssi</name>
    <dbReference type="NCBI Taxonomy" id="187145"/>
    <lineage>
        <taxon>Bacteria</taxon>
        <taxon>Pseudomonadati</taxon>
        <taxon>Calditrichota</taxon>
        <taxon>Calditrichia</taxon>
        <taxon>Calditrichales</taxon>
        <taxon>Calditrichaceae</taxon>
        <taxon>Caldithrix</taxon>
    </lineage>
</organism>
<comment type="function">
    <text evidence="9">Involved in targeting and insertion of nascent membrane proteins into the cytoplasmic membrane. Binds to the hydrophobic signal sequence of the ribosome-nascent chain (RNC) as it emerges from the ribosomes. The SRP-RNC complex is then targeted to the cytoplasmic membrane where it interacts with the SRP receptor FtsY.</text>
</comment>
<evidence type="ECO:0000256" key="2">
    <source>
        <dbReference type="ARBA" id="ARBA00022741"/>
    </source>
</evidence>
<dbReference type="CDD" id="cd18539">
    <property type="entry name" value="SRP_G"/>
    <property type="match status" value="1"/>
</dbReference>
<keyword evidence="2 9" id="KW-0547">Nucleotide-binding</keyword>
<comment type="catalytic activity">
    <reaction evidence="8 9">
        <text>GTP + H2O = GDP + phosphate + H(+)</text>
        <dbReference type="Rhea" id="RHEA:19669"/>
        <dbReference type="ChEBI" id="CHEBI:15377"/>
        <dbReference type="ChEBI" id="CHEBI:15378"/>
        <dbReference type="ChEBI" id="CHEBI:37565"/>
        <dbReference type="ChEBI" id="CHEBI:43474"/>
        <dbReference type="ChEBI" id="CHEBI:58189"/>
        <dbReference type="EC" id="3.6.5.4"/>
    </reaction>
</comment>
<dbReference type="SMART" id="SM00962">
    <property type="entry name" value="SRP54"/>
    <property type="match status" value="1"/>
</dbReference>
<dbReference type="InterPro" id="IPR004780">
    <property type="entry name" value="SRP"/>
</dbReference>
<evidence type="ECO:0000256" key="8">
    <source>
        <dbReference type="ARBA" id="ARBA00048027"/>
    </source>
</evidence>
<dbReference type="InterPro" id="IPR022941">
    <property type="entry name" value="SRP54"/>
</dbReference>
<comment type="similarity">
    <text evidence="1 9">Belongs to the GTP-binding SRP family. SRP54 subfamily.</text>
</comment>
<dbReference type="InterPro" id="IPR036891">
    <property type="entry name" value="Signal_recog_part_SRP54_M_sf"/>
</dbReference>
<feature type="binding site" evidence="9">
    <location>
        <begin position="246"/>
        <end position="249"/>
    </location>
    <ligand>
        <name>GTP</name>
        <dbReference type="ChEBI" id="CHEBI:37565"/>
    </ligand>
</feature>
<dbReference type="SUPFAM" id="SSF47446">
    <property type="entry name" value="Signal peptide-binding domain"/>
    <property type="match status" value="1"/>
</dbReference>
<feature type="domain" description="Signal recognition particle SRP54 helical bundle" evidence="12">
    <location>
        <begin position="1"/>
        <end position="86"/>
    </location>
</feature>
<accession>A0A7V1PW35</accession>
<keyword evidence="5 9" id="KW-0342">GTP-binding</keyword>
<comment type="caution">
    <text evidence="13">The sequence shown here is derived from an EMBL/GenBank/DDBJ whole genome shotgun (WGS) entry which is preliminary data.</text>
</comment>
<keyword evidence="3 9" id="KW-0378">Hydrolase</keyword>
<gene>
    <name evidence="9" type="primary">ffh</name>
    <name evidence="13" type="ORF">ENJ10_13195</name>
</gene>
<dbReference type="InterPro" id="IPR003593">
    <property type="entry name" value="AAA+_ATPase"/>
</dbReference>
<dbReference type="EMBL" id="DRLD01000372">
    <property type="protein sequence ID" value="HED11641.1"/>
    <property type="molecule type" value="Genomic_DNA"/>
</dbReference>
<evidence type="ECO:0000256" key="5">
    <source>
        <dbReference type="ARBA" id="ARBA00023134"/>
    </source>
</evidence>
<reference evidence="13" key="1">
    <citation type="journal article" date="2020" name="mSystems">
        <title>Genome- and Community-Level Interaction Insights into Carbon Utilization and Element Cycling Functions of Hydrothermarchaeota in Hydrothermal Sediment.</title>
        <authorList>
            <person name="Zhou Z."/>
            <person name="Liu Y."/>
            <person name="Xu W."/>
            <person name="Pan J."/>
            <person name="Luo Z.H."/>
            <person name="Li M."/>
        </authorList>
    </citation>
    <scope>NUCLEOTIDE SEQUENCE [LARGE SCALE GENOMIC DNA]</scope>
    <source>
        <strain evidence="13">HyVt-456</strain>
    </source>
</reference>
<name>A0A7V1PW35_CALAY</name>
<dbReference type="InterPro" id="IPR013822">
    <property type="entry name" value="Signal_recog_particl_SRP54_hlx"/>
</dbReference>
<keyword evidence="6 9" id="KW-0733">Signal recognition particle</keyword>
<dbReference type="InterPro" id="IPR042101">
    <property type="entry name" value="SRP54_N_sf"/>
</dbReference>
<sequence>MLEDLSGKLESTLRKLRGYGKLTEKNIADALKEIRRALLEADVNYKVVKDFIDEVQKEAVGEEVLKSVTPGQMIVKIVNDKLVALLGTSNTQIKSAGIPPTIIMVAGLQGSGKTTFTAKLAAWLQKRGRKPLLAALDVYRPAAIQQLKVLGQSLNVPVYDEGIGDPVRIGMNAVSAARKQMCDTVILDTAGRLHVDQEMMRELVNVKNRVRPHEILFVADGMTGQDAVNTASEFASRLNYDGVVLTKMDGDTRGGAALSIRAVTGKPIKFMSIGEKPNAESIEAFYPDRMASRILGMGDVVSLVEKAQETIDQEQAAKLEERLRKNEFTLEDFLMQLQQIKKMGPLENLLGMIPGMGAQMKNVKVDPKAFSRTEAIIHSMTREERNKPQILNGSRRKRIARGSGTRVQDVNQLVKQYDQMKKMIKQMKGRSGKGLRGMPLNFM</sequence>
<evidence type="ECO:0000313" key="13">
    <source>
        <dbReference type="EMBL" id="HED11641.1"/>
    </source>
</evidence>
<dbReference type="PANTHER" id="PTHR11564">
    <property type="entry name" value="SIGNAL RECOGNITION PARTICLE 54K PROTEIN SRP54"/>
    <property type="match status" value="1"/>
</dbReference>
<proteinExistence type="inferred from homology"/>
<evidence type="ECO:0000259" key="12">
    <source>
        <dbReference type="SMART" id="SM00963"/>
    </source>
</evidence>
<protein>
    <recommendedName>
        <fullName evidence="9">Signal recognition particle protein</fullName>
        <ecNumber evidence="9">3.6.5.4</ecNumber>
    </recommendedName>
    <alternativeName>
        <fullName evidence="9">Fifty-four homolog</fullName>
    </alternativeName>
</protein>
<dbReference type="GO" id="GO:0003924">
    <property type="term" value="F:GTPase activity"/>
    <property type="evidence" value="ECO:0007669"/>
    <property type="project" value="UniProtKB-UniRule"/>
</dbReference>
<evidence type="ECO:0000256" key="9">
    <source>
        <dbReference type="HAMAP-Rule" id="MF_00306"/>
    </source>
</evidence>
<comment type="subunit">
    <text evidence="9">Part of the signal recognition particle protein translocation system, which is composed of SRP and FtsY.</text>
</comment>
<evidence type="ECO:0000256" key="3">
    <source>
        <dbReference type="ARBA" id="ARBA00022801"/>
    </source>
</evidence>
<evidence type="ECO:0000256" key="4">
    <source>
        <dbReference type="ARBA" id="ARBA00022884"/>
    </source>
</evidence>
<dbReference type="Pfam" id="PF02881">
    <property type="entry name" value="SRP54_N"/>
    <property type="match status" value="1"/>
</dbReference>
<evidence type="ECO:0000256" key="7">
    <source>
        <dbReference type="ARBA" id="ARBA00023274"/>
    </source>
</evidence>
<feature type="binding site" evidence="9">
    <location>
        <begin position="188"/>
        <end position="192"/>
    </location>
    <ligand>
        <name>GTP</name>
        <dbReference type="ChEBI" id="CHEBI:37565"/>
    </ligand>
</feature>
<dbReference type="InterPro" id="IPR000897">
    <property type="entry name" value="SRP54_GTPase_dom"/>
</dbReference>
<evidence type="ECO:0000256" key="6">
    <source>
        <dbReference type="ARBA" id="ARBA00023135"/>
    </source>
</evidence>
<dbReference type="GO" id="GO:0008312">
    <property type="term" value="F:7S RNA binding"/>
    <property type="evidence" value="ECO:0007669"/>
    <property type="project" value="InterPro"/>
</dbReference>
<keyword evidence="9" id="KW-0963">Cytoplasm</keyword>
<dbReference type="Proteomes" id="UP000886005">
    <property type="component" value="Unassembled WGS sequence"/>
</dbReference>
<keyword evidence="4 9" id="KW-0694">RNA-binding</keyword>
<dbReference type="SUPFAM" id="SSF52540">
    <property type="entry name" value="P-loop containing nucleoside triphosphate hydrolases"/>
    <property type="match status" value="1"/>
</dbReference>
<dbReference type="SMART" id="SM00382">
    <property type="entry name" value="AAA"/>
    <property type="match status" value="1"/>
</dbReference>
<dbReference type="Pfam" id="PF00448">
    <property type="entry name" value="SRP54"/>
    <property type="match status" value="1"/>
</dbReference>
<dbReference type="HAMAP" id="MF_00306">
    <property type="entry name" value="SRP54"/>
    <property type="match status" value="1"/>
</dbReference>